<proteinExistence type="predicted"/>
<keyword evidence="2" id="KW-0812">Transmembrane</keyword>
<keyword evidence="2" id="KW-1133">Transmembrane helix</keyword>
<reference evidence="4 5" key="1">
    <citation type="submission" date="2020-12" db="EMBL/GenBank/DDBJ databases">
        <title>Metabolic potential, ecology and presence of endohyphal bacteria is reflected in genomic diversity of Mucoromycotina.</title>
        <authorList>
            <person name="Muszewska A."/>
            <person name="Okrasinska A."/>
            <person name="Steczkiewicz K."/>
            <person name="Drgas O."/>
            <person name="Orlowska M."/>
            <person name="Perlinska-Lenart U."/>
            <person name="Aleksandrzak-Piekarczyk T."/>
            <person name="Szatraj K."/>
            <person name="Zielenkiewicz U."/>
            <person name="Pilsyk S."/>
            <person name="Malc E."/>
            <person name="Mieczkowski P."/>
            <person name="Kruszewska J.S."/>
            <person name="Biernat P."/>
            <person name="Pawlowska J."/>
        </authorList>
    </citation>
    <scope>NUCLEOTIDE SEQUENCE [LARGE SCALE GENOMIC DNA]</scope>
    <source>
        <strain evidence="4 5">CBS 142.35</strain>
    </source>
</reference>
<dbReference type="EMBL" id="JAEPRB010000022">
    <property type="protein sequence ID" value="KAG2225932.1"/>
    <property type="molecule type" value="Genomic_DNA"/>
</dbReference>
<accession>A0A8H7SAU1</accession>
<protein>
    <recommendedName>
        <fullName evidence="3">AB hydrolase-1 domain-containing protein</fullName>
    </recommendedName>
</protein>
<keyword evidence="5" id="KW-1185">Reference proteome</keyword>
<feature type="transmembrane region" description="Helical" evidence="2">
    <location>
        <begin position="194"/>
        <end position="215"/>
    </location>
</feature>
<dbReference type="AlphaFoldDB" id="A0A8H7SAU1"/>
<evidence type="ECO:0000313" key="5">
    <source>
        <dbReference type="Proteomes" id="UP000646827"/>
    </source>
</evidence>
<dbReference type="Proteomes" id="UP000646827">
    <property type="component" value="Unassembled WGS sequence"/>
</dbReference>
<sequence length="512" mass="59932">MIPDSFIARNAIYSIAIMQTAVAPLAFMYYVYYLATDELFFSFSSTIDTLLYYWLGCELIFYVFFQITRNRMQTPLPPVYPGPKERRTLYFNCINNIVEVEEWLVGWFMRSHNPEQQPMFEEIRRENLAEWIAWAFFAQPLENVLEDEEATNEMQWMIDHFSDKFGVHFAPGYDEDIIAFRLTLDPVQAYHRPLVFYLSIISMTYLNTFLLYFWGFKKFGPDIPSALSLWWSTSENASSSLSTQAAVSSSTTSTKRVAYWYREGKRSDKKPIVFIHGIGPGLLPYLKFVYHLLDIDAPLFCVEQPYVSMRCTEDVPSMHETVQDLERMLHYHGFHDAVYVSHSLGTALTSWAVQHIPRTVAGVVMLDPICFMLHYRDICVNFVYRIPKTASESIVKFFASSELYISYYISRHFHWFQLALYVTPKHPPRQTRSSTRRRKSQHQNRTIRMPRATKIYLSEHDNIVNSSRVHEYLSNNGISSEVMAGLDHGWFLFKSVWQQQILDTISNYVSAK</sequence>
<gene>
    <name evidence="4" type="ORF">INT45_006628</name>
</gene>
<dbReference type="Gene3D" id="3.40.50.1820">
    <property type="entry name" value="alpha/beta hydrolase"/>
    <property type="match status" value="1"/>
</dbReference>
<name>A0A8H7SAU1_9FUNG</name>
<evidence type="ECO:0000313" key="4">
    <source>
        <dbReference type="EMBL" id="KAG2225932.1"/>
    </source>
</evidence>
<evidence type="ECO:0000256" key="2">
    <source>
        <dbReference type="SAM" id="Phobius"/>
    </source>
</evidence>
<dbReference type="Pfam" id="PF00561">
    <property type="entry name" value="Abhydrolase_1"/>
    <property type="match status" value="1"/>
</dbReference>
<evidence type="ECO:0000259" key="3">
    <source>
        <dbReference type="Pfam" id="PF00561"/>
    </source>
</evidence>
<feature type="domain" description="AB hydrolase-1" evidence="3">
    <location>
        <begin position="270"/>
        <end position="368"/>
    </location>
</feature>
<feature type="transmembrane region" description="Helical" evidence="2">
    <location>
        <begin position="51"/>
        <end position="68"/>
    </location>
</feature>
<dbReference type="InterPro" id="IPR029058">
    <property type="entry name" value="AB_hydrolase_fold"/>
</dbReference>
<evidence type="ECO:0000256" key="1">
    <source>
        <dbReference type="SAM" id="MobiDB-lite"/>
    </source>
</evidence>
<dbReference type="PANTHER" id="PTHR37471">
    <property type="entry name" value="UNNAMED PRODUCT"/>
    <property type="match status" value="1"/>
</dbReference>
<organism evidence="4 5">
    <name type="scientific">Circinella minor</name>
    <dbReference type="NCBI Taxonomy" id="1195481"/>
    <lineage>
        <taxon>Eukaryota</taxon>
        <taxon>Fungi</taxon>
        <taxon>Fungi incertae sedis</taxon>
        <taxon>Mucoromycota</taxon>
        <taxon>Mucoromycotina</taxon>
        <taxon>Mucoromycetes</taxon>
        <taxon>Mucorales</taxon>
        <taxon>Lichtheimiaceae</taxon>
        <taxon>Circinella</taxon>
    </lineage>
</organism>
<dbReference type="PANTHER" id="PTHR37471:SF1">
    <property type="entry name" value="AB HYDROLASE-1 DOMAIN-CONTAINING PROTEIN"/>
    <property type="match status" value="1"/>
</dbReference>
<feature type="transmembrane region" description="Helical" evidence="2">
    <location>
        <begin position="12"/>
        <end position="31"/>
    </location>
</feature>
<feature type="compositionally biased region" description="Basic residues" evidence="1">
    <location>
        <begin position="426"/>
        <end position="442"/>
    </location>
</feature>
<dbReference type="InterPro" id="IPR000073">
    <property type="entry name" value="AB_hydrolase_1"/>
</dbReference>
<dbReference type="SUPFAM" id="SSF53474">
    <property type="entry name" value="alpha/beta-Hydrolases"/>
    <property type="match status" value="1"/>
</dbReference>
<dbReference type="OrthoDB" id="6431331at2759"/>
<feature type="region of interest" description="Disordered" evidence="1">
    <location>
        <begin position="426"/>
        <end position="445"/>
    </location>
</feature>
<comment type="caution">
    <text evidence="4">The sequence shown here is derived from an EMBL/GenBank/DDBJ whole genome shotgun (WGS) entry which is preliminary data.</text>
</comment>
<keyword evidence="2" id="KW-0472">Membrane</keyword>